<accession>A0A2N7VSN2</accession>
<protein>
    <submittedName>
        <fullName evidence="1">Uncharacterized protein</fullName>
    </submittedName>
</protein>
<proteinExistence type="predicted"/>
<evidence type="ECO:0000313" key="2">
    <source>
        <dbReference type="Proteomes" id="UP000235616"/>
    </source>
</evidence>
<organism evidence="1 2">
    <name type="scientific">Trinickia dabaoshanensis</name>
    <dbReference type="NCBI Taxonomy" id="564714"/>
    <lineage>
        <taxon>Bacteria</taxon>
        <taxon>Pseudomonadati</taxon>
        <taxon>Pseudomonadota</taxon>
        <taxon>Betaproteobacteria</taxon>
        <taxon>Burkholderiales</taxon>
        <taxon>Burkholderiaceae</taxon>
        <taxon>Trinickia</taxon>
    </lineage>
</organism>
<name>A0A2N7VSN2_9BURK</name>
<sequence>MTARLRSAASEFAGAVIKFSPSEIPQNVADACAFFAAASGLTTHAVRRIFDIPSGPCQLAERLTTGL</sequence>
<reference evidence="1 2" key="1">
    <citation type="submission" date="2018-01" db="EMBL/GenBank/DDBJ databases">
        <title>Whole genome analyses suggest that Burkholderia sensu lato contains two further novel genera in the rhizoxinica-symbiotica group Mycetohabitans gen. nov., and Trinickia gen. nov.: implications for the evolution of diazotrophy and nodulation in the Burkholderiaceae.</title>
        <authorList>
            <person name="Estrada-de los Santos P."/>
            <person name="Palmer M."/>
            <person name="Chavez-Ramirez B."/>
            <person name="Beukes C."/>
            <person name="Steenkamp E.T."/>
            <person name="Hirsch A.M."/>
            <person name="Manyaka P."/>
            <person name="Maluk M."/>
            <person name="Lafos M."/>
            <person name="Crook M."/>
            <person name="Gross E."/>
            <person name="Simon M.F."/>
            <person name="Bueno dos Reis Junior F."/>
            <person name="Poole P.S."/>
            <person name="Venter S.N."/>
            <person name="James E.K."/>
        </authorList>
    </citation>
    <scope>NUCLEOTIDE SEQUENCE [LARGE SCALE GENOMIC DNA]</scope>
    <source>
        <strain evidence="1 2">GIMN1.004</strain>
    </source>
</reference>
<dbReference type="EMBL" id="PNYA01000009">
    <property type="protein sequence ID" value="PMS20157.1"/>
    <property type="molecule type" value="Genomic_DNA"/>
</dbReference>
<keyword evidence="2" id="KW-1185">Reference proteome</keyword>
<dbReference type="AlphaFoldDB" id="A0A2N7VSN2"/>
<dbReference type="Proteomes" id="UP000235616">
    <property type="component" value="Unassembled WGS sequence"/>
</dbReference>
<evidence type="ECO:0000313" key="1">
    <source>
        <dbReference type="EMBL" id="PMS20157.1"/>
    </source>
</evidence>
<comment type="caution">
    <text evidence="1">The sequence shown here is derived from an EMBL/GenBank/DDBJ whole genome shotgun (WGS) entry which is preliminary data.</text>
</comment>
<gene>
    <name evidence="1" type="ORF">C0Z18_12215</name>
</gene>